<dbReference type="Proteomes" id="UP001057474">
    <property type="component" value="Chromosome"/>
</dbReference>
<organism evidence="1 2">
    <name type="scientific">Legionella lytica</name>
    <dbReference type="NCBI Taxonomy" id="96232"/>
    <lineage>
        <taxon>Bacteria</taxon>
        <taxon>Pseudomonadati</taxon>
        <taxon>Pseudomonadota</taxon>
        <taxon>Gammaproteobacteria</taxon>
        <taxon>Legionellales</taxon>
        <taxon>Legionellaceae</taxon>
        <taxon>Legionella</taxon>
    </lineage>
</organism>
<keyword evidence="2" id="KW-1185">Reference proteome</keyword>
<reference evidence="1" key="1">
    <citation type="submission" date="2021-03" db="EMBL/GenBank/DDBJ databases">
        <title>Legionella lytica PCM 2298.</title>
        <authorList>
            <person name="Koper P."/>
        </authorList>
    </citation>
    <scope>NUCLEOTIDE SEQUENCE</scope>
    <source>
        <strain evidence="1">PCM 2298</strain>
    </source>
</reference>
<dbReference type="RefSeq" id="WP_252578940.1">
    <property type="nucleotide sequence ID" value="NZ_CP071527.1"/>
</dbReference>
<proteinExistence type="predicted"/>
<dbReference type="EMBL" id="CP071527">
    <property type="protein sequence ID" value="USQ12728.1"/>
    <property type="molecule type" value="Genomic_DNA"/>
</dbReference>
<gene>
    <name evidence="1" type="ORF">J2N86_08395</name>
</gene>
<sequence>MKVQKKKLSPYDYSWIVLDNNHLPSKPITEFIRYLNSYHWVIPHINPNWQ</sequence>
<evidence type="ECO:0008006" key="3">
    <source>
        <dbReference type="Google" id="ProtNLM"/>
    </source>
</evidence>
<accession>A0ABY4Y5V3</accession>
<evidence type="ECO:0000313" key="2">
    <source>
        <dbReference type="Proteomes" id="UP001057474"/>
    </source>
</evidence>
<evidence type="ECO:0000313" key="1">
    <source>
        <dbReference type="EMBL" id="USQ12728.1"/>
    </source>
</evidence>
<protein>
    <recommendedName>
        <fullName evidence="3">Transposase</fullName>
    </recommendedName>
</protein>
<name>A0ABY4Y5V3_9GAMM</name>